<feature type="compositionally biased region" description="Basic and acidic residues" evidence="2">
    <location>
        <begin position="754"/>
        <end position="770"/>
    </location>
</feature>
<feature type="region of interest" description="Disordered" evidence="2">
    <location>
        <begin position="1"/>
        <end position="54"/>
    </location>
</feature>
<dbReference type="GO" id="GO:0007018">
    <property type="term" value="P:microtubule-based movement"/>
    <property type="evidence" value="ECO:0007669"/>
    <property type="project" value="InterPro"/>
</dbReference>
<feature type="region of interest" description="Disordered" evidence="2">
    <location>
        <begin position="754"/>
        <end position="801"/>
    </location>
</feature>
<proteinExistence type="predicted"/>
<dbReference type="Pfam" id="PF12777">
    <property type="entry name" value="MT"/>
    <property type="match status" value="1"/>
</dbReference>
<dbReference type="VEuPathDB" id="TriTrypDB:TcIL3000_0_01270"/>
<keyword evidence="5" id="KW-1185">Reference proteome</keyword>
<protein>
    <submittedName>
        <fullName evidence="4">WGS project CAEQ00000000 data, annotated contig 40</fullName>
    </submittedName>
</protein>
<dbReference type="AlphaFoldDB" id="F9WFM1"/>
<dbReference type="Proteomes" id="UP000000702">
    <property type="component" value="Unassembled WGS sequence"/>
</dbReference>
<evidence type="ECO:0000256" key="1">
    <source>
        <dbReference type="SAM" id="Coils"/>
    </source>
</evidence>
<dbReference type="GO" id="GO:0030286">
    <property type="term" value="C:dynein complex"/>
    <property type="evidence" value="ECO:0007669"/>
    <property type="project" value="InterPro"/>
</dbReference>
<feature type="coiled-coil region" evidence="1">
    <location>
        <begin position="710"/>
        <end position="737"/>
    </location>
</feature>
<dbReference type="EMBL" id="CAEQ01002163">
    <property type="protein sequence ID" value="CCD16097.1"/>
    <property type="molecule type" value="Genomic_DNA"/>
</dbReference>
<reference evidence="5" key="1">
    <citation type="submission" date="2011-07" db="EMBL/GenBank/DDBJ databases">
        <title>Divergent evolution of antigenic variation in African trypanosomes.</title>
        <authorList>
            <person name="Jackson A.P."/>
            <person name="Berry A."/>
            <person name="Allison H.C."/>
            <person name="Burton P."/>
            <person name="Anderson J."/>
            <person name="Aslett M."/>
            <person name="Brown R."/>
            <person name="Corton N."/>
            <person name="Harris D."/>
            <person name="Hauser H."/>
            <person name="Gamble J."/>
            <person name="Gilderthorp R."/>
            <person name="McQuillan J."/>
            <person name="Quail M.A."/>
            <person name="Sanders M."/>
            <person name="Van Tonder A."/>
            <person name="Ginger M.L."/>
            <person name="Donelson J.E."/>
            <person name="Field M.C."/>
            <person name="Barry J.D."/>
            <person name="Berriman M."/>
            <person name="Hertz-Fowler C."/>
        </authorList>
    </citation>
    <scope>NUCLEOTIDE SEQUENCE [LARGE SCALE GENOMIC DNA]</scope>
    <source>
        <strain evidence="5">IL3000</strain>
    </source>
</reference>
<reference evidence="4 5" key="2">
    <citation type="journal article" date="2012" name="Proc. Natl. Acad. Sci. U.S.A.">
        <title>Antigenic diversity is generated by distinct evolutionary mechanisms in African trypanosome species.</title>
        <authorList>
            <person name="Jackson A.P."/>
            <person name="Berry A."/>
            <person name="Aslett M."/>
            <person name="Allison H.C."/>
            <person name="Burton P."/>
            <person name="Vavrova-Anderson J."/>
            <person name="Brown R."/>
            <person name="Browne H."/>
            <person name="Corton N."/>
            <person name="Hauser H."/>
            <person name="Gamble J."/>
            <person name="Gilderthorp R."/>
            <person name="Marcello L."/>
            <person name="McQuillan J."/>
            <person name="Otto T.D."/>
            <person name="Quail M.A."/>
            <person name="Sanders M.J."/>
            <person name="van Tonder A."/>
            <person name="Ginger M.L."/>
            <person name="Field M.C."/>
            <person name="Barry J.D."/>
            <person name="Hertz-Fowler C."/>
            <person name="Berriman M."/>
        </authorList>
    </citation>
    <scope>NUCLEOTIDE SEQUENCE [LARGE SCALE GENOMIC DNA]</scope>
    <source>
        <strain evidence="4 5">IL3000</strain>
    </source>
</reference>
<keyword evidence="1" id="KW-0175">Coiled coil</keyword>
<sequence length="907" mass="99603">MKATPARARQGDSPRSPLPRRKRQLPAPLQREALSSDPSTPMEHKSVSLPPPPPPHCDLAKMAIGGCSAAGSGDGNTHAEEHNSSDIFCGTVPIFVDDLIAYEYIDDKRRWQWGLATVVALPAPRLVQLMLWESDDEFWFPPAAGGGSRRCEKAGECRGPARETLQRQRGELRGKLAQLREQRARVQDAMDGLNKRLAVRRLTYNAHRQKVQDTSTAAEHSLMEAQACVMSINVRDWREIRSYRDPPAVVRLVMEAVLVVLGKRGCGRWSWAQMQSAMRDTNFLRSVERSDSSHLGEAAKQHIRKNYMGDPRFTYDNAMKGSQALGYLQQWVVAQVETATAKEALAAYDEANGEERATIAGLEEQLAAMQRKVDHYDNEEKKLRAALCGGEEDACNIPCANDGDGVTVDVTTGFVSNSTDGNGSEANIININSAPTARGCDGTVLNGDSAIKVSETTCGDKSRGETTQPTRNGASASYETKLSNHEAKVLWVFTEELGLVLRSSILYNFNRAERTAVHLTHNQTCAIEKALRQRGPGPVHSLWAMEQRASDTQRDLQNALEDLRAQHGQAQRSIQQLESGNRDLMIELEQRELELQRLNQAIHRGDIPFAPPNGSLPASTSANSPGGISKSSMYACTGETTTSARFRCRSRSRASFASARTVAAPARPCRLSRLSLEEDEERWCRMPMPASARLPTAKKSPSSTTAALQVQSLEGDLQALVEELRYTKEELNRFRRTVALGYYTPAALIMNRRSSPDTELRVSSELDKPSKHNRALGRQGHCDASSAQRQFGAHQHEVREPDSARVTGYLFSTEAVASGEEKLKFEGAEEKQRAVRDSTIVMDVQGGKSVGGDGRTARACVLVQLRGVAEGISREGERLRREAGSVEAVLEDVQRLLGSGSVPTAAV</sequence>
<dbReference type="InterPro" id="IPR026983">
    <property type="entry name" value="DHC"/>
</dbReference>
<dbReference type="GO" id="GO:0051959">
    <property type="term" value="F:dynein light intermediate chain binding"/>
    <property type="evidence" value="ECO:0007669"/>
    <property type="project" value="InterPro"/>
</dbReference>
<dbReference type="InterPro" id="IPR024743">
    <property type="entry name" value="Dynein_HC_stalk"/>
</dbReference>
<organism evidence="4 5">
    <name type="scientific">Trypanosoma congolense (strain IL3000)</name>
    <dbReference type="NCBI Taxonomy" id="1068625"/>
    <lineage>
        <taxon>Eukaryota</taxon>
        <taxon>Discoba</taxon>
        <taxon>Euglenozoa</taxon>
        <taxon>Kinetoplastea</taxon>
        <taxon>Metakinetoplastina</taxon>
        <taxon>Trypanosomatida</taxon>
        <taxon>Trypanosomatidae</taxon>
        <taxon>Trypanosoma</taxon>
        <taxon>Nannomonas</taxon>
    </lineage>
</organism>
<evidence type="ECO:0000313" key="4">
    <source>
        <dbReference type="EMBL" id="CCD16097.1"/>
    </source>
</evidence>
<feature type="coiled-coil region" evidence="1">
    <location>
        <begin position="352"/>
        <end position="386"/>
    </location>
</feature>
<name>F9WFM1_TRYCI</name>
<evidence type="ECO:0000259" key="3">
    <source>
        <dbReference type="Pfam" id="PF12777"/>
    </source>
</evidence>
<dbReference type="PANTHER" id="PTHR45703">
    <property type="entry name" value="DYNEIN HEAVY CHAIN"/>
    <property type="match status" value="1"/>
</dbReference>
<evidence type="ECO:0000313" key="5">
    <source>
        <dbReference type="Proteomes" id="UP000000702"/>
    </source>
</evidence>
<gene>
    <name evidence="4" type="ORF">TCIL3000_0_01270</name>
</gene>
<feature type="coiled-coil region" evidence="1">
    <location>
        <begin position="162"/>
        <end position="196"/>
    </location>
</feature>
<feature type="domain" description="Dynein heavy chain coiled coil stalk" evidence="3">
    <location>
        <begin position="193"/>
        <end position="406"/>
    </location>
</feature>
<dbReference type="Gene3D" id="1.20.920.20">
    <property type="match status" value="1"/>
</dbReference>
<feature type="coiled-coil region" evidence="1">
    <location>
        <begin position="542"/>
        <end position="601"/>
    </location>
</feature>
<feature type="region of interest" description="Disordered" evidence="2">
    <location>
        <begin position="456"/>
        <end position="478"/>
    </location>
</feature>
<dbReference type="GO" id="GO:0045505">
    <property type="term" value="F:dynein intermediate chain binding"/>
    <property type="evidence" value="ECO:0007669"/>
    <property type="project" value="InterPro"/>
</dbReference>
<feature type="compositionally biased region" description="Polar residues" evidence="2">
    <location>
        <begin position="465"/>
        <end position="478"/>
    </location>
</feature>
<evidence type="ECO:0000256" key="2">
    <source>
        <dbReference type="SAM" id="MobiDB-lite"/>
    </source>
</evidence>
<accession>F9WFM1</accession>
<comment type="caution">
    <text evidence="4">The sequence shown here is derived from an EMBL/GenBank/DDBJ whole genome shotgun (WGS) entry which is preliminary data.</text>
</comment>